<comment type="caution">
    <text evidence="1">The sequence shown here is derived from an EMBL/GenBank/DDBJ whole genome shotgun (WGS) entry which is preliminary data.</text>
</comment>
<name>A0A9J6CQP7_POLVA</name>
<evidence type="ECO:0000313" key="1">
    <source>
        <dbReference type="EMBL" id="KAG5684272.1"/>
    </source>
</evidence>
<dbReference type="OrthoDB" id="10009287at2759"/>
<organism evidence="1 2">
    <name type="scientific">Polypedilum vanderplanki</name>
    <name type="common">Sleeping chironomid midge</name>
    <dbReference type="NCBI Taxonomy" id="319348"/>
    <lineage>
        <taxon>Eukaryota</taxon>
        <taxon>Metazoa</taxon>
        <taxon>Ecdysozoa</taxon>
        <taxon>Arthropoda</taxon>
        <taxon>Hexapoda</taxon>
        <taxon>Insecta</taxon>
        <taxon>Pterygota</taxon>
        <taxon>Neoptera</taxon>
        <taxon>Endopterygota</taxon>
        <taxon>Diptera</taxon>
        <taxon>Nematocera</taxon>
        <taxon>Chironomoidea</taxon>
        <taxon>Chironomidae</taxon>
        <taxon>Chironominae</taxon>
        <taxon>Polypedilum</taxon>
        <taxon>Polypedilum</taxon>
    </lineage>
</organism>
<evidence type="ECO:0000313" key="2">
    <source>
        <dbReference type="Proteomes" id="UP001107558"/>
    </source>
</evidence>
<dbReference type="AlphaFoldDB" id="A0A9J6CQP7"/>
<dbReference type="Proteomes" id="UP001107558">
    <property type="component" value="Chromosome 1"/>
</dbReference>
<reference evidence="1" key="1">
    <citation type="submission" date="2021-03" db="EMBL/GenBank/DDBJ databases">
        <title>Chromosome level genome of the anhydrobiotic midge Polypedilum vanderplanki.</title>
        <authorList>
            <person name="Yoshida Y."/>
            <person name="Kikawada T."/>
            <person name="Gusev O."/>
        </authorList>
    </citation>
    <scope>NUCLEOTIDE SEQUENCE</scope>
    <source>
        <strain evidence="1">NIAS01</strain>
        <tissue evidence="1">Whole body or cell culture</tissue>
    </source>
</reference>
<dbReference type="EMBL" id="JADBJN010000001">
    <property type="protein sequence ID" value="KAG5684272.1"/>
    <property type="molecule type" value="Genomic_DNA"/>
</dbReference>
<accession>A0A9J6CQP7</accession>
<protein>
    <submittedName>
        <fullName evidence="1">Uncharacterized protein</fullName>
    </submittedName>
</protein>
<keyword evidence="2" id="KW-1185">Reference proteome</keyword>
<sequence>MKVYKGIIHPMLISREREIDDMIQLAQDYGYMQVFKLGSKSCQLCQQNYHARRKVADTNTMMMSHQLMKNISLSNISDAGTIQSNEDTDEILRMRRFSLDKNV</sequence>
<proteinExistence type="predicted"/>
<gene>
    <name evidence="1" type="ORF">PVAND_013508</name>
</gene>